<dbReference type="RefSeq" id="WP_307245126.1">
    <property type="nucleotide sequence ID" value="NZ_JAUSQZ010000001.1"/>
</dbReference>
<evidence type="ECO:0000313" key="2">
    <source>
        <dbReference type="EMBL" id="MDP9828189.1"/>
    </source>
</evidence>
<keyword evidence="3" id="KW-1185">Reference proteome</keyword>
<dbReference type="Pfam" id="PF03747">
    <property type="entry name" value="ADP_ribosyl_GH"/>
    <property type="match status" value="1"/>
</dbReference>
<evidence type="ECO:0000256" key="1">
    <source>
        <dbReference type="SAM" id="MobiDB-lite"/>
    </source>
</evidence>
<reference evidence="2 3" key="1">
    <citation type="submission" date="2023-07" db="EMBL/GenBank/DDBJ databases">
        <title>Sequencing the genomes of 1000 actinobacteria strains.</title>
        <authorList>
            <person name="Klenk H.-P."/>
        </authorList>
    </citation>
    <scope>NUCLEOTIDE SEQUENCE [LARGE SCALE GENOMIC DNA]</scope>
    <source>
        <strain evidence="2 3">DSM 44388</strain>
    </source>
</reference>
<dbReference type="InterPro" id="IPR036705">
    <property type="entry name" value="Ribosyl_crysJ1_sf"/>
</dbReference>
<dbReference type="Gene3D" id="1.10.4080.10">
    <property type="entry name" value="ADP-ribosylation/Crystallin J1"/>
    <property type="match status" value="1"/>
</dbReference>
<gene>
    <name evidence="2" type="ORF">J2S57_003938</name>
</gene>
<sequence length="352" mass="36521">MSDALQPHPLVWESRVRGSLLGLALGESLAFDQPDHAPLKSGTATQLAAFTVEGTIRAVLRSLHEGACHPPSELWDAYGRWALLQGVLHADVPPDGWLMQVPQLYEHRGEAPATVNATQGGRPGTREAPVSGSLGWHSLVRGLPFAALSGQAHWSDVRMASECAALTHGHPRAWSTAAAGVRLLNRFLAAGPGENDLPALVANALPGLDEEVAAGLRTALWAAGTRPGQRDVLLSLAPSASAPAVLMGGVYTAASFAGHADAGAALRFAATARAPQGVGAMTGAILGAVHGAGVWPVPVLVRHELLWVLDTLARDLVLQLTGNPGGSSGVAPDDPHWGSRYPQKSASSRGLM</sequence>
<proteinExistence type="predicted"/>
<feature type="region of interest" description="Disordered" evidence="1">
    <location>
        <begin position="323"/>
        <end position="352"/>
    </location>
</feature>
<dbReference type="EMBL" id="JAUSQZ010000001">
    <property type="protein sequence ID" value="MDP9828189.1"/>
    <property type="molecule type" value="Genomic_DNA"/>
</dbReference>
<protein>
    <recommendedName>
        <fullName evidence="4">ADP-ribosylglycohydrolase</fullName>
    </recommendedName>
</protein>
<evidence type="ECO:0008006" key="4">
    <source>
        <dbReference type="Google" id="ProtNLM"/>
    </source>
</evidence>
<name>A0ABT9P682_9ACTN</name>
<dbReference type="Proteomes" id="UP001235712">
    <property type="component" value="Unassembled WGS sequence"/>
</dbReference>
<evidence type="ECO:0000313" key="3">
    <source>
        <dbReference type="Proteomes" id="UP001235712"/>
    </source>
</evidence>
<organism evidence="2 3">
    <name type="scientific">Kineosporia succinea</name>
    <dbReference type="NCBI Taxonomy" id="84632"/>
    <lineage>
        <taxon>Bacteria</taxon>
        <taxon>Bacillati</taxon>
        <taxon>Actinomycetota</taxon>
        <taxon>Actinomycetes</taxon>
        <taxon>Kineosporiales</taxon>
        <taxon>Kineosporiaceae</taxon>
        <taxon>Kineosporia</taxon>
    </lineage>
</organism>
<comment type="caution">
    <text evidence="2">The sequence shown here is derived from an EMBL/GenBank/DDBJ whole genome shotgun (WGS) entry which is preliminary data.</text>
</comment>
<dbReference type="InterPro" id="IPR005502">
    <property type="entry name" value="Ribosyl_crysJ1"/>
</dbReference>
<feature type="compositionally biased region" description="Polar residues" evidence="1">
    <location>
        <begin position="342"/>
        <end position="352"/>
    </location>
</feature>
<accession>A0ABT9P682</accession>
<dbReference type="SUPFAM" id="SSF101478">
    <property type="entry name" value="ADP-ribosylglycohydrolase"/>
    <property type="match status" value="1"/>
</dbReference>